<dbReference type="AlphaFoldDB" id="A0AB73T9G6"/>
<dbReference type="SMART" id="SM00382">
    <property type="entry name" value="AAA"/>
    <property type="match status" value="1"/>
</dbReference>
<evidence type="ECO:0000256" key="5">
    <source>
        <dbReference type="SAM" id="MobiDB-lite"/>
    </source>
</evidence>
<dbReference type="EMBL" id="QGGY01000001">
    <property type="protein sequence ID" value="PWJ78678.1"/>
    <property type="molecule type" value="Genomic_DNA"/>
</dbReference>
<feature type="domain" description="ABC transporter" evidence="6">
    <location>
        <begin position="23"/>
        <end position="247"/>
    </location>
</feature>
<accession>A0AB73T9G6</accession>
<name>A0AB73T9G6_9FIRM</name>
<comment type="caution">
    <text evidence="7">The sequence shown here is derived from an EMBL/GenBank/DDBJ whole genome shotgun (WGS) entry which is preliminary data.</text>
</comment>
<sequence length="447" mass="49373">MDEIAIKVSHVSKVYRLYDKPTLRFKEAFSISKKQYHKDFHALNDISFEVKKGEMLGIIGKNGAGKSTVLKIITGVLTPTAGTVEINGKISALLELGAGFNPEYNGIQNAYLSGTMMGFSEAEMDEKLEGILKFADIGDFIHQPVKTYSSGMFARLAFAVAISVDPDILIIDEALSVGDVFFQAKCYKRMEELKNSGKTVLFVTHDMGSVMKYCKRCIIINDGQLYAEGPTKEMIDLYKKILVGQAPDASVLEGHMNGGAPEGQSLEKASHASGGTGSISDTDSSCWKDYMLINPNHENYGDGRAVIESFGIFDEEGMITNTIYKMTEFTIRMKVRFNARIQNPIFAFSIKDLKGNEISGTNTVIEKVETGVAEAGETAEISFTQKMILQGGQQLLSLGCTGYEQDELVVYHRLYDICCIQVISDKTTVGFCDMDSRVHYRRDNLHG</sequence>
<dbReference type="PROSITE" id="PS50893">
    <property type="entry name" value="ABC_TRANSPORTER_2"/>
    <property type="match status" value="1"/>
</dbReference>
<evidence type="ECO:0000259" key="6">
    <source>
        <dbReference type="PROSITE" id="PS50893"/>
    </source>
</evidence>
<dbReference type="RefSeq" id="WP_109624133.1">
    <property type="nucleotide sequence ID" value="NZ_JANKBI010000001.1"/>
</dbReference>
<protein>
    <submittedName>
        <fullName evidence="7">Teichoic acid transport system ATP-binding protein</fullName>
    </submittedName>
</protein>
<dbReference type="GO" id="GO:0140359">
    <property type="term" value="F:ABC-type transporter activity"/>
    <property type="evidence" value="ECO:0007669"/>
    <property type="project" value="InterPro"/>
</dbReference>
<dbReference type="PROSITE" id="PS00211">
    <property type="entry name" value="ABC_TRANSPORTER_1"/>
    <property type="match status" value="1"/>
</dbReference>
<gene>
    <name evidence="7" type="ORF">C7383_10146</name>
</gene>
<dbReference type="InterPro" id="IPR015860">
    <property type="entry name" value="ABC_transpr_TagH-like"/>
</dbReference>
<keyword evidence="8" id="KW-1185">Reference proteome</keyword>
<dbReference type="InterPro" id="IPR003593">
    <property type="entry name" value="AAA+_ATPase"/>
</dbReference>
<dbReference type="InterPro" id="IPR017871">
    <property type="entry name" value="ABC_transporter-like_CS"/>
</dbReference>
<dbReference type="InterPro" id="IPR003439">
    <property type="entry name" value="ABC_transporter-like_ATP-bd"/>
</dbReference>
<dbReference type="InterPro" id="IPR027417">
    <property type="entry name" value="P-loop_NTPase"/>
</dbReference>
<dbReference type="Pfam" id="PF00005">
    <property type="entry name" value="ABC_tran"/>
    <property type="match status" value="1"/>
</dbReference>
<comment type="similarity">
    <text evidence="1">Belongs to the ABC transporter superfamily.</text>
</comment>
<dbReference type="SUPFAM" id="SSF52540">
    <property type="entry name" value="P-loop containing nucleoside triphosphate hydrolases"/>
    <property type="match status" value="1"/>
</dbReference>
<dbReference type="Gene3D" id="3.40.50.300">
    <property type="entry name" value="P-loop containing nucleotide triphosphate hydrolases"/>
    <property type="match status" value="1"/>
</dbReference>
<dbReference type="GO" id="GO:0016020">
    <property type="term" value="C:membrane"/>
    <property type="evidence" value="ECO:0007669"/>
    <property type="project" value="InterPro"/>
</dbReference>
<dbReference type="CDD" id="cd03220">
    <property type="entry name" value="ABC_KpsT_Wzt"/>
    <property type="match status" value="1"/>
</dbReference>
<dbReference type="Gene3D" id="2.70.50.60">
    <property type="entry name" value="abc- transporter (atp binding component) like domain"/>
    <property type="match status" value="1"/>
</dbReference>
<dbReference type="Proteomes" id="UP000245412">
    <property type="component" value="Unassembled WGS sequence"/>
</dbReference>
<keyword evidence="4 7" id="KW-0067">ATP-binding</keyword>
<feature type="region of interest" description="Disordered" evidence="5">
    <location>
        <begin position="253"/>
        <end position="281"/>
    </location>
</feature>
<evidence type="ECO:0000256" key="3">
    <source>
        <dbReference type="ARBA" id="ARBA00022741"/>
    </source>
</evidence>
<dbReference type="InterPro" id="IPR029439">
    <property type="entry name" value="Wzt_C"/>
</dbReference>
<evidence type="ECO:0000256" key="2">
    <source>
        <dbReference type="ARBA" id="ARBA00022448"/>
    </source>
</evidence>
<dbReference type="GO" id="GO:0005524">
    <property type="term" value="F:ATP binding"/>
    <property type="evidence" value="ECO:0007669"/>
    <property type="project" value="UniProtKB-KW"/>
</dbReference>
<evidence type="ECO:0000313" key="7">
    <source>
        <dbReference type="EMBL" id="PWJ78678.1"/>
    </source>
</evidence>
<dbReference type="PANTHER" id="PTHR46743">
    <property type="entry name" value="TEICHOIC ACIDS EXPORT ATP-BINDING PROTEIN TAGH"/>
    <property type="match status" value="1"/>
</dbReference>
<dbReference type="CDD" id="cd10147">
    <property type="entry name" value="Wzt_C-like"/>
    <property type="match status" value="1"/>
</dbReference>
<proteinExistence type="inferred from homology"/>
<dbReference type="Pfam" id="PF14524">
    <property type="entry name" value="Wzt_C"/>
    <property type="match status" value="1"/>
</dbReference>
<evidence type="ECO:0000256" key="4">
    <source>
        <dbReference type="ARBA" id="ARBA00022840"/>
    </source>
</evidence>
<evidence type="ECO:0000313" key="8">
    <source>
        <dbReference type="Proteomes" id="UP000245412"/>
    </source>
</evidence>
<keyword evidence="3" id="KW-0547">Nucleotide-binding</keyword>
<dbReference type="GO" id="GO:0016887">
    <property type="term" value="F:ATP hydrolysis activity"/>
    <property type="evidence" value="ECO:0007669"/>
    <property type="project" value="InterPro"/>
</dbReference>
<keyword evidence="2" id="KW-0813">Transport</keyword>
<organism evidence="7 8">
    <name type="scientific">Murimonas intestini</name>
    <dbReference type="NCBI Taxonomy" id="1337051"/>
    <lineage>
        <taxon>Bacteria</taxon>
        <taxon>Bacillati</taxon>
        <taxon>Bacillota</taxon>
        <taxon>Clostridia</taxon>
        <taxon>Lachnospirales</taxon>
        <taxon>Lachnospiraceae</taxon>
        <taxon>Murimonas</taxon>
    </lineage>
</organism>
<dbReference type="InterPro" id="IPR050683">
    <property type="entry name" value="Bact_Polysacc_Export_ATP-bd"/>
</dbReference>
<reference evidence="7 8" key="1">
    <citation type="submission" date="2018-05" db="EMBL/GenBank/DDBJ databases">
        <authorList>
            <person name="Goeker M."/>
            <person name="Huntemann M."/>
            <person name="Clum A."/>
            <person name="Pillay M."/>
            <person name="Palaniappan K."/>
            <person name="Varghese N."/>
            <person name="Mikhailova N."/>
            <person name="Stamatis D."/>
            <person name="Reddy T."/>
            <person name="Daum C."/>
            <person name="Shapiro N."/>
            <person name="Ivanova N."/>
            <person name="Kyrpides N."/>
            <person name="Woyke T."/>
        </authorList>
    </citation>
    <scope>NUCLEOTIDE SEQUENCE [LARGE SCALE GENOMIC DNA]</scope>
    <source>
        <strain evidence="7 8">DSM 26524</strain>
    </source>
</reference>
<dbReference type="PANTHER" id="PTHR46743:SF2">
    <property type="entry name" value="TEICHOIC ACIDS EXPORT ATP-BINDING PROTEIN TAGH"/>
    <property type="match status" value="1"/>
</dbReference>
<evidence type="ECO:0000256" key="1">
    <source>
        <dbReference type="ARBA" id="ARBA00005417"/>
    </source>
</evidence>